<dbReference type="InterPro" id="IPR050980">
    <property type="entry name" value="2C_sensor_his_kinase"/>
</dbReference>
<dbReference type="Proteomes" id="UP000554837">
    <property type="component" value="Unassembled WGS sequence"/>
</dbReference>
<sequence length="539" mass="58782">MRRPPLRIGQRLALGYGLVILLLVATTVIRVTRLRLLSNATQEALGQQLPTLQAVAQVTTDLGVIARAMRSILLMDDASVSERELADITAASQRIEHNRARLRQWVRGEEGRLLLDEIDVVHSAYGVNQEDFIRLLGERQLGEARNLLVVDLHGYQASYFELLDRLSRQQEQQMADISRRVEQSAQQARLWLTGFAALAVLLSIAVTAWVTRYLLRKLGGEPDYAATVARQIAVGNLAPGIELAKGDHSSLLFAMSAMRDALIERDAELRGANRDLAHHLDTLRQTQAELVRSEKIAALGNLVVGVAHELNTPIGNCTLAASTLQEEAQHFGRSVQQGLTRSGLQGHLTQVQASTELLLRNLERATGLVDSFKRLAVDKNDTQRHRFELAALVDQACTEARAQHPHHPATLHNGVAGGLWLDCQRGPLAQVLTQLLTNALLHAFAPGQAGDVKVTAQVLLDGVLEIEVSDNGVGVPDNDLPRLFDPFFTTKLGSGSSGLGLHICFNIVTGILGGQIDAQSSPGPGCRMRIRLPKEVVSD</sequence>
<evidence type="ECO:0000256" key="5">
    <source>
        <dbReference type="ARBA" id="ARBA00022777"/>
    </source>
</evidence>
<keyword evidence="3" id="KW-0597">Phosphoprotein</keyword>
<dbReference type="CDD" id="cd19411">
    <property type="entry name" value="MCP2201-like_sensor"/>
    <property type="match status" value="1"/>
</dbReference>
<organism evidence="9 10">
    <name type="scientific">Inhella inkyongensis</name>
    <dbReference type="NCBI Taxonomy" id="392593"/>
    <lineage>
        <taxon>Bacteria</taxon>
        <taxon>Pseudomonadati</taxon>
        <taxon>Pseudomonadota</taxon>
        <taxon>Betaproteobacteria</taxon>
        <taxon>Burkholderiales</taxon>
        <taxon>Sphaerotilaceae</taxon>
        <taxon>Inhella</taxon>
    </lineage>
</organism>
<keyword evidence="7" id="KW-1133">Transmembrane helix</keyword>
<dbReference type="Gene3D" id="6.10.340.10">
    <property type="match status" value="1"/>
</dbReference>
<gene>
    <name evidence="9" type="ORF">HNQ51_000789</name>
</gene>
<keyword evidence="10" id="KW-1185">Reference proteome</keyword>
<dbReference type="PANTHER" id="PTHR44936">
    <property type="entry name" value="SENSOR PROTEIN CREC"/>
    <property type="match status" value="1"/>
</dbReference>
<dbReference type="InterPro" id="IPR036097">
    <property type="entry name" value="HisK_dim/P_sf"/>
</dbReference>
<dbReference type="InterPro" id="IPR005467">
    <property type="entry name" value="His_kinase_dom"/>
</dbReference>
<dbReference type="InterPro" id="IPR024478">
    <property type="entry name" value="HlyB_4HB_MCP"/>
</dbReference>
<dbReference type="EC" id="2.7.13.3" evidence="2"/>
<proteinExistence type="predicted"/>
<dbReference type="PROSITE" id="PS50109">
    <property type="entry name" value="HIS_KIN"/>
    <property type="match status" value="1"/>
</dbReference>
<evidence type="ECO:0000256" key="4">
    <source>
        <dbReference type="ARBA" id="ARBA00022679"/>
    </source>
</evidence>
<feature type="transmembrane region" description="Helical" evidence="7">
    <location>
        <begin position="190"/>
        <end position="210"/>
    </location>
</feature>
<dbReference type="InterPro" id="IPR047347">
    <property type="entry name" value="YvaQ-like_sensor"/>
</dbReference>
<evidence type="ECO:0000256" key="3">
    <source>
        <dbReference type="ARBA" id="ARBA00022553"/>
    </source>
</evidence>
<dbReference type="Pfam" id="PF12729">
    <property type="entry name" value="4HB_MCP_1"/>
    <property type="match status" value="1"/>
</dbReference>
<dbReference type="PRINTS" id="PR00344">
    <property type="entry name" value="BCTRLSENSOR"/>
</dbReference>
<evidence type="ECO:0000313" key="9">
    <source>
        <dbReference type="EMBL" id="MBB5203496.1"/>
    </source>
</evidence>
<evidence type="ECO:0000259" key="8">
    <source>
        <dbReference type="PROSITE" id="PS50109"/>
    </source>
</evidence>
<keyword evidence="4" id="KW-0808">Transferase</keyword>
<dbReference type="SUPFAM" id="SSF47384">
    <property type="entry name" value="Homodimeric domain of signal transducing histidine kinase"/>
    <property type="match status" value="1"/>
</dbReference>
<dbReference type="InterPro" id="IPR003594">
    <property type="entry name" value="HATPase_dom"/>
</dbReference>
<protein>
    <recommendedName>
        <fullName evidence="2">histidine kinase</fullName>
        <ecNumber evidence="2">2.7.13.3</ecNumber>
    </recommendedName>
</protein>
<keyword evidence="5 9" id="KW-0418">Kinase</keyword>
<dbReference type="RefSeq" id="WP_138857453.1">
    <property type="nucleotide sequence ID" value="NZ_CP040709.1"/>
</dbReference>
<comment type="caution">
    <text evidence="9">The sequence shown here is derived from an EMBL/GenBank/DDBJ whole genome shotgun (WGS) entry which is preliminary data.</text>
</comment>
<evidence type="ECO:0000256" key="2">
    <source>
        <dbReference type="ARBA" id="ARBA00012438"/>
    </source>
</evidence>
<keyword evidence="7" id="KW-0812">Transmembrane</keyword>
<accession>A0A840S348</accession>
<name>A0A840S348_9BURK</name>
<dbReference type="InterPro" id="IPR036890">
    <property type="entry name" value="HATPase_C_sf"/>
</dbReference>
<keyword evidence="7" id="KW-0472">Membrane</keyword>
<dbReference type="InterPro" id="IPR004358">
    <property type="entry name" value="Sig_transdc_His_kin-like_C"/>
</dbReference>
<dbReference type="Gene3D" id="1.10.287.130">
    <property type="match status" value="1"/>
</dbReference>
<dbReference type="GO" id="GO:0000155">
    <property type="term" value="F:phosphorelay sensor kinase activity"/>
    <property type="evidence" value="ECO:0007669"/>
    <property type="project" value="InterPro"/>
</dbReference>
<evidence type="ECO:0000313" key="10">
    <source>
        <dbReference type="Proteomes" id="UP000554837"/>
    </source>
</evidence>
<keyword evidence="6" id="KW-0902">Two-component regulatory system</keyword>
<dbReference type="SUPFAM" id="SSF55874">
    <property type="entry name" value="ATPase domain of HSP90 chaperone/DNA topoisomerase II/histidine kinase"/>
    <property type="match status" value="1"/>
</dbReference>
<evidence type="ECO:0000256" key="7">
    <source>
        <dbReference type="SAM" id="Phobius"/>
    </source>
</evidence>
<dbReference type="PANTHER" id="PTHR44936:SF9">
    <property type="entry name" value="SENSOR PROTEIN CREC"/>
    <property type="match status" value="1"/>
</dbReference>
<dbReference type="OrthoDB" id="2521613at2"/>
<dbReference type="SMART" id="SM00387">
    <property type="entry name" value="HATPase_c"/>
    <property type="match status" value="1"/>
</dbReference>
<feature type="transmembrane region" description="Helical" evidence="7">
    <location>
        <begin position="12"/>
        <end position="31"/>
    </location>
</feature>
<dbReference type="EMBL" id="JACHHO010000001">
    <property type="protein sequence ID" value="MBB5203496.1"/>
    <property type="molecule type" value="Genomic_DNA"/>
</dbReference>
<evidence type="ECO:0000256" key="6">
    <source>
        <dbReference type="ARBA" id="ARBA00023012"/>
    </source>
</evidence>
<reference evidence="9 10" key="1">
    <citation type="submission" date="2020-08" db="EMBL/GenBank/DDBJ databases">
        <title>Genomic Encyclopedia of Type Strains, Phase IV (KMG-IV): sequencing the most valuable type-strain genomes for metagenomic binning, comparative biology and taxonomic classification.</title>
        <authorList>
            <person name="Goeker M."/>
        </authorList>
    </citation>
    <scope>NUCLEOTIDE SEQUENCE [LARGE SCALE GENOMIC DNA]</scope>
    <source>
        <strain evidence="9 10">DSM 23958</strain>
    </source>
</reference>
<feature type="domain" description="Histidine kinase" evidence="8">
    <location>
        <begin position="305"/>
        <end position="536"/>
    </location>
</feature>
<dbReference type="AlphaFoldDB" id="A0A840S348"/>
<dbReference type="Gene3D" id="3.30.565.10">
    <property type="entry name" value="Histidine kinase-like ATPase, C-terminal domain"/>
    <property type="match status" value="1"/>
</dbReference>
<evidence type="ECO:0000256" key="1">
    <source>
        <dbReference type="ARBA" id="ARBA00000085"/>
    </source>
</evidence>
<comment type="catalytic activity">
    <reaction evidence="1">
        <text>ATP + protein L-histidine = ADP + protein N-phospho-L-histidine.</text>
        <dbReference type="EC" id="2.7.13.3"/>
    </reaction>
</comment>
<dbReference type="Pfam" id="PF02518">
    <property type="entry name" value="HATPase_c"/>
    <property type="match status" value="1"/>
</dbReference>